<accession>A0ABQ3ZNG6</accession>
<proteinExistence type="predicted"/>
<dbReference type="InterPro" id="IPR046919">
    <property type="entry name" value="ABC-3C_CTD10"/>
</dbReference>
<feature type="domain" description="ABC-three component systems C-terminal" evidence="1">
    <location>
        <begin position="139"/>
        <end position="266"/>
    </location>
</feature>
<evidence type="ECO:0000259" key="1">
    <source>
        <dbReference type="Pfam" id="PF20275"/>
    </source>
</evidence>
<keyword evidence="3" id="KW-1185">Reference proteome</keyword>
<name>A0ABQ3ZNG6_9ACTN</name>
<gene>
    <name evidence="2" type="ORF">Ahu01nite_028490</name>
</gene>
<protein>
    <recommendedName>
        <fullName evidence="1">ABC-three component systems C-terminal domain-containing protein</fullName>
    </recommendedName>
</protein>
<reference evidence="2 3" key="1">
    <citation type="submission" date="2021-01" db="EMBL/GenBank/DDBJ databases">
        <title>Whole genome shotgun sequence of Actinoplanes humidus NBRC 14915.</title>
        <authorList>
            <person name="Komaki H."/>
            <person name="Tamura T."/>
        </authorList>
    </citation>
    <scope>NUCLEOTIDE SEQUENCE [LARGE SCALE GENOMIC DNA]</scope>
    <source>
        <strain evidence="2 3">NBRC 14915</strain>
    </source>
</reference>
<comment type="caution">
    <text evidence="2">The sequence shown here is derived from an EMBL/GenBank/DDBJ whole genome shotgun (WGS) entry which is preliminary data.</text>
</comment>
<dbReference type="EMBL" id="BOMN01000032">
    <property type="protein sequence ID" value="GIE19747.1"/>
    <property type="molecule type" value="Genomic_DNA"/>
</dbReference>
<evidence type="ECO:0000313" key="2">
    <source>
        <dbReference type="EMBL" id="GIE19747.1"/>
    </source>
</evidence>
<organism evidence="2 3">
    <name type="scientific">Winogradskya humida</name>
    <dbReference type="NCBI Taxonomy" id="113566"/>
    <lineage>
        <taxon>Bacteria</taxon>
        <taxon>Bacillati</taxon>
        <taxon>Actinomycetota</taxon>
        <taxon>Actinomycetes</taxon>
        <taxon>Micromonosporales</taxon>
        <taxon>Micromonosporaceae</taxon>
        <taxon>Winogradskya</taxon>
    </lineage>
</organism>
<evidence type="ECO:0000313" key="3">
    <source>
        <dbReference type="Proteomes" id="UP000603200"/>
    </source>
</evidence>
<dbReference type="Pfam" id="PF20275">
    <property type="entry name" value="CTD10"/>
    <property type="match status" value="1"/>
</dbReference>
<dbReference type="Proteomes" id="UP000603200">
    <property type="component" value="Unassembled WGS sequence"/>
</dbReference>
<sequence length="282" mass="32776">MRERYADFVDVRTHGSLGDIGADGLRLHNRKLYACYGPQTPDPTKIKRKFLDDLEKAITKRGEHFTTFVFVHNDRRDAIHPEVSVLLNQARIDHANLGFEQLGPNHLYRELCRLDRDAIADLLECDFPTIDRLYRVGPSDLEPLLAHLVTNRRSGAIPASAREVPPHKLDYNELGPEDRDDLIQAMRHAPLVEDYYQARTDITERDEVAEGFNAYYRDLRQEYQDPAEMIWKLQEYVTGNARQSREQERAVMVILAYFFETCDVFEEPPTNWRATRNERASA</sequence>